<dbReference type="Proteomes" id="UP000184240">
    <property type="component" value="Unassembled WGS sequence"/>
</dbReference>
<dbReference type="EMBL" id="QOVN01000001">
    <property type="protein sequence ID" value="RXG31333.1"/>
    <property type="molecule type" value="Genomic_DNA"/>
</dbReference>
<dbReference type="Gene3D" id="3.40.30.10">
    <property type="entry name" value="Glutaredoxin"/>
    <property type="match status" value="1"/>
</dbReference>
<dbReference type="SUPFAM" id="SSF52833">
    <property type="entry name" value="Thioredoxin-like"/>
    <property type="match status" value="1"/>
</dbReference>
<accession>A0A1M5WEY6</accession>
<evidence type="ECO:0000313" key="2">
    <source>
        <dbReference type="EMBL" id="SHH86056.1"/>
    </source>
</evidence>
<dbReference type="Proteomes" id="UP000290037">
    <property type="component" value="Unassembled WGS sequence"/>
</dbReference>
<keyword evidence="4" id="KW-1185">Reference proteome</keyword>
<dbReference type="InterPro" id="IPR036249">
    <property type="entry name" value="Thioredoxin-like_sf"/>
</dbReference>
<reference evidence="1 4" key="3">
    <citation type="submission" date="2018-07" db="EMBL/GenBank/DDBJ databases">
        <title>Leeuwenhoekiella genomics.</title>
        <authorList>
            <person name="Tahon G."/>
            <person name="Willems A."/>
        </authorList>
    </citation>
    <scope>NUCLEOTIDE SEQUENCE [LARGE SCALE GENOMIC DNA]</scope>
    <source>
        <strain evidence="1 4">LMG 24856</strain>
    </source>
</reference>
<sequence>MTITTLERQELVTEARKNALTYADYRILVAKHAQSFTSTGHTQTEALSNYTVLNDRRMKRWDKTLKFTPAQEDELKNYTRPVNWLVLTESWCGDAPAAVAVMHKMAELQPAINFKLVLRDDHPQLMDAFLTNGGKAIPKLIVQNPENNAVVTSWGSRSKAAQQLVTDFKAENETITPEFINTLQKWYNDNKGQAVVEELLAILKEFNLETQN</sequence>
<reference evidence="2" key="2">
    <citation type="submission" date="2016-11" db="EMBL/GenBank/DDBJ databases">
        <authorList>
            <person name="Jaros S."/>
            <person name="Januszkiewicz K."/>
            <person name="Wedrychowicz H."/>
        </authorList>
    </citation>
    <scope>NUCLEOTIDE SEQUENCE [LARGE SCALE GENOMIC DNA]</scope>
    <source>
        <strain evidence="2">DSM 19859</strain>
    </source>
</reference>
<name>A0A1M5WEY6_9FLAO</name>
<dbReference type="RefSeq" id="WP_072981269.1">
    <property type="nucleotide sequence ID" value="NZ_FQXT01000002.1"/>
</dbReference>
<dbReference type="STRING" id="573501.SAMN04487999_1182"/>
<reference evidence="3" key="1">
    <citation type="submission" date="2016-11" db="EMBL/GenBank/DDBJ databases">
        <authorList>
            <person name="Varghese N."/>
            <person name="Submissions S."/>
        </authorList>
    </citation>
    <scope>NUCLEOTIDE SEQUENCE [LARGE SCALE GENOMIC DNA]</scope>
    <source>
        <strain evidence="3">DSM 19859</strain>
    </source>
</reference>
<dbReference type="EMBL" id="FQXT01000002">
    <property type="protein sequence ID" value="SHH86056.1"/>
    <property type="molecule type" value="Genomic_DNA"/>
</dbReference>
<proteinExistence type="predicted"/>
<organism evidence="2 3">
    <name type="scientific">Leeuwenhoekiella palythoae</name>
    <dbReference type="NCBI Taxonomy" id="573501"/>
    <lineage>
        <taxon>Bacteria</taxon>
        <taxon>Pseudomonadati</taxon>
        <taxon>Bacteroidota</taxon>
        <taxon>Flavobacteriia</taxon>
        <taxon>Flavobacteriales</taxon>
        <taxon>Flavobacteriaceae</taxon>
        <taxon>Leeuwenhoekiella</taxon>
    </lineage>
</organism>
<protein>
    <submittedName>
        <fullName evidence="1 2">Thioredoxin</fullName>
    </submittedName>
</protein>
<dbReference type="OrthoDB" id="6120799at2"/>
<gene>
    <name evidence="1" type="ORF">DSM01_474</name>
    <name evidence="2" type="ORF">SAMN04487999_1182</name>
</gene>
<evidence type="ECO:0000313" key="4">
    <source>
        <dbReference type="Proteomes" id="UP000290037"/>
    </source>
</evidence>
<evidence type="ECO:0000313" key="3">
    <source>
        <dbReference type="Proteomes" id="UP000184240"/>
    </source>
</evidence>
<dbReference type="Pfam" id="PF14595">
    <property type="entry name" value="Thioredoxin_9"/>
    <property type="match status" value="1"/>
</dbReference>
<dbReference type="AlphaFoldDB" id="A0A1M5WEY6"/>
<evidence type="ECO:0000313" key="1">
    <source>
        <dbReference type="EMBL" id="RXG31333.1"/>
    </source>
</evidence>